<evidence type="ECO:0000256" key="3">
    <source>
        <dbReference type="ARBA" id="ARBA00022691"/>
    </source>
</evidence>
<keyword evidence="2" id="KW-0808">Transferase</keyword>
<dbReference type="RefSeq" id="WP_242759612.1">
    <property type="nucleotide sequence ID" value="NZ_JALDAY010000001.1"/>
</dbReference>
<dbReference type="Pfam" id="PF01234">
    <property type="entry name" value="NNMT_PNMT_TEMT"/>
    <property type="match status" value="1"/>
</dbReference>
<gene>
    <name evidence="4" type="ORF">MQP27_01510</name>
</gene>
<evidence type="ECO:0000256" key="1">
    <source>
        <dbReference type="ARBA" id="ARBA00022603"/>
    </source>
</evidence>
<dbReference type="PANTHER" id="PTHR10867:SF17">
    <property type="entry name" value="NICOTINAMIDE N-METHYLTRANSFERASE"/>
    <property type="match status" value="1"/>
</dbReference>
<dbReference type="PROSITE" id="PS51681">
    <property type="entry name" value="SAM_MT_NNMT_PNMT_TEMT"/>
    <property type="match status" value="1"/>
</dbReference>
<proteinExistence type="predicted"/>
<dbReference type="Gene3D" id="3.40.50.150">
    <property type="entry name" value="Vaccinia Virus protein VP39"/>
    <property type="match status" value="1"/>
</dbReference>
<dbReference type="NCBIfam" id="NF040568">
    <property type="entry name" value="SCO2525_fam"/>
    <property type="match status" value="1"/>
</dbReference>
<comment type="caution">
    <text evidence="4">The sequence shown here is derived from an EMBL/GenBank/DDBJ whole genome shotgun (WGS) entry which is preliminary data.</text>
</comment>
<reference evidence="4" key="1">
    <citation type="submission" date="2022-03" db="EMBL/GenBank/DDBJ databases">
        <title>Streptomyces 7R015 and 7R016 isolated from Barleria lupulina in Thailand.</title>
        <authorList>
            <person name="Kanchanasin P."/>
            <person name="Phongsopitanun W."/>
            <person name="Tanasupawat S."/>
        </authorList>
    </citation>
    <scope>NUCLEOTIDE SEQUENCE</scope>
    <source>
        <strain evidence="4">7R015</strain>
    </source>
</reference>
<name>A0ABS9XYD1_9ACTN</name>
<dbReference type="InterPro" id="IPR029063">
    <property type="entry name" value="SAM-dependent_MTases_sf"/>
</dbReference>
<keyword evidence="1 4" id="KW-0489">Methyltransferase</keyword>
<dbReference type="PANTHER" id="PTHR10867">
    <property type="entry name" value="NNMT/PNMT/TEMT FAMILY MEMBER"/>
    <property type="match status" value="1"/>
</dbReference>
<sequence length="272" mass="30898">MTSRAPVETCVLNDDAPWNEFDPSAYLDQNYRDLLDVDAEILSLVRDHFSDHFSARTDHVERPILGIDIGAGANLYPALAMLPWCDRITLFERAPRNVGYLRQQRDSLDPDWDAFWKVLSERDPYADIDGERNERFRKTVRVQKGNLFKLGRRGLLGLRNTQGKWQMGTMFFVAESISTSHDEFREAIECFMLSLAPGAPFAAAFMEGSHGYDVGNRHFPACDVDEAEVRKSLDEFTGEIETKRLGEVSHMVRPGHTGIILAYGKRNQGPRS</sequence>
<keyword evidence="3" id="KW-0949">S-adenosyl-L-methionine</keyword>
<organism evidence="4 5">
    <name type="scientific">Streptomyces cylindrosporus</name>
    <dbReference type="NCBI Taxonomy" id="2927583"/>
    <lineage>
        <taxon>Bacteria</taxon>
        <taxon>Bacillati</taxon>
        <taxon>Actinomycetota</taxon>
        <taxon>Actinomycetes</taxon>
        <taxon>Kitasatosporales</taxon>
        <taxon>Streptomycetaceae</taxon>
        <taxon>Streptomyces</taxon>
    </lineage>
</organism>
<evidence type="ECO:0000256" key="2">
    <source>
        <dbReference type="ARBA" id="ARBA00022679"/>
    </source>
</evidence>
<dbReference type="Proteomes" id="UP001165269">
    <property type="component" value="Unassembled WGS sequence"/>
</dbReference>
<dbReference type="InterPro" id="IPR000940">
    <property type="entry name" value="NNMT_TEMT_trans"/>
</dbReference>
<evidence type="ECO:0000313" key="5">
    <source>
        <dbReference type="Proteomes" id="UP001165269"/>
    </source>
</evidence>
<dbReference type="SUPFAM" id="SSF53335">
    <property type="entry name" value="S-adenosyl-L-methionine-dependent methyltransferases"/>
    <property type="match status" value="1"/>
</dbReference>
<evidence type="ECO:0000313" key="4">
    <source>
        <dbReference type="EMBL" id="MCI3269789.1"/>
    </source>
</evidence>
<accession>A0ABS9XYD1</accession>
<dbReference type="GO" id="GO:0032259">
    <property type="term" value="P:methylation"/>
    <property type="evidence" value="ECO:0007669"/>
    <property type="project" value="UniProtKB-KW"/>
</dbReference>
<dbReference type="EMBL" id="JALDAY010000001">
    <property type="protein sequence ID" value="MCI3269789.1"/>
    <property type="molecule type" value="Genomic_DNA"/>
</dbReference>
<protein>
    <submittedName>
        <fullName evidence="4">SCO2525 family SAM-dependent methyltransferase</fullName>
    </submittedName>
</protein>
<dbReference type="GO" id="GO:0008168">
    <property type="term" value="F:methyltransferase activity"/>
    <property type="evidence" value="ECO:0007669"/>
    <property type="project" value="UniProtKB-KW"/>
</dbReference>
<keyword evidence="5" id="KW-1185">Reference proteome</keyword>